<keyword evidence="2" id="KW-1185">Reference proteome</keyword>
<dbReference type="AlphaFoldDB" id="A0AAD1W8P8"/>
<dbReference type="Proteomes" id="UP001295444">
    <property type="component" value="Chromosome 05"/>
</dbReference>
<proteinExistence type="predicted"/>
<accession>A0AAD1W8P8</accession>
<reference evidence="1" key="1">
    <citation type="submission" date="2022-03" db="EMBL/GenBank/DDBJ databases">
        <authorList>
            <person name="Alioto T."/>
            <person name="Alioto T."/>
            <person name="Gomez Garrido J."/>
        </authorList>
    </citation>
    <scope>NUCLEOTIDE SEQUENCE</scope>
</reference>
<evidence type="ECO:0000313" key="2">
    <source>
        <dbReference type="Proteomes" id="UP001295444"/>
    </source>
</evidence>
<organism evidence="1 2">
    <name type="scientific">Pelobates cultripes</name>
    <name type="common">Western spadefoot toad</name>
    <dbReference type="NCBI Taxonomy" id="61616"/>
    <lineage>
        <taxon>Eukaryota</taxon>
        <taxon>Metazoa</taxon>
        <taxon>Chordata</taxon>
        <taxon>Craniata</taxon>
        <taxon>Vertebrata</taxon>
        <taxon>Euteleostomi</taxon>
        <taxon>Amphibia</taxon>
        <taxon>Batrachia</taxon>
        <taxon>Anura</taxon>
        <taxon>Pelobatoidea</taxon>
        <taxon>Pelobatidae</taxon>
        <taxon>Pelobates</taxon>
    </lineage>
</organism>
<sequence>MIVTYFHPQKMRRGEKIQGRESNQQKSCVDLSLTYSKVHTPCGIQLKDVSVFSGYHEKEKLLPHRVDLESSSAPLFMEQPKRRKIIVDLRPTLREVMYPEEEQINCSTKSSEELFFVSTECSEKPQKAIEREKPVTPCNRTTGEVRICLPSIQNNCVKSKASPMGHQVVSLVAVRDDGILSCNSEDKSFETQQMCFPKIILSQRQLQKIPDEPRTPKNVDTGWHGVEKLQLPLSELVRVAKERADSGHHTLINHVLCSLREKR</sequence>
<evidence type="ECO:0000313" key="1">
    <source>
        <dbReference type="EMBL" id="CAH2292979.1"/>
    </source>
</evidence>
<name>A0AAD1W8P8_PELCU</name>
<gene>
    <name evidence="1" type="ORF">PECUL_23A057056</name>
</gene>
<protein>
    <submittedName>
        <fullName evidence="1">Uncharacterized protein</fullName>
    </submittedName>
</protein>
<dbReference type="EMBL" id="OW240916">
    <property type="protein sequence ID" value="CAH2292979.1"/>
    <property type="molecule type" value="Genomic_DNA"/>
</dbReference>